<dbReference type="PROSITE" id="PS51482">
    <property type="entry name" value="DEGV"/>
    <property type="match status" value="1"/>
</dbReference>
<evidence type="ECO:0000313" key="4">
    <source>
        <dbReference type="EMBL" id="VTZ91932.1"/>
    </source>
</evidence>
<gene>
    <name evidence="4" type="ORF">LMUP508_01572</name>
    <name evidence="3" type="ORF">LX03_04830</name>
</gene>
<dbReference type="InterPro" id="IPR003797">
    <property type="entry name" value="DegV"/>
</dbReference>
<dbReference type="InterPro" id="IPR043168">
    <property type="entry name" value="DegV_C"/>
</dbReference>
<dbReference type="PANTHER" id="PTHR33434">
    <property type="entry name" value="DEGV DOMAIN-CONTAINING PROTEIN DR_1986-RELATED"/>
    <property type="match status" value="1"/>
</dbReference>
<dbReference type="Pfam" id="PF02645">
    <property type="entry name" value="DegV"/>
    <property type="match status" value="1"/>
</dbReference>
<dbReference type="RefSeq" id="WP_034539942.1">
    <property type="nucleotide sequence ID" value="NZ_CABFNH010000026.1"/>
</dbReference>
<comment type="function">
    <text evidence="1">May bind long-chain fatty acids, such as palmitate, and may play a role in lipid transport or fatty acid metabolism.</text>
</comment>
<keyword evidence="2" id="KW-0446">Lipid-binding</keyword>
<protein>
    <submittedName>
        <fullName evidence="4">DegV domain-containing protein</fullName>
    </submittedName>
    <submittedName>
        <fullName evidence="3">DegV family protein</fullName>
    </submittedName>
</protein>
<accession>A0A099YC70</accession>
<reference evidence="4 6" key="2">
    <citation type="submission" date="2019-06" db="EMBL/GenBank/DDBJ databases">
        <authorList>
            <person name="Rodrigo-Torres L."/>
            <person name="Arahal R. D."/>
            <person name="Lucena T."/>
        </authorList>
    </citation>
    <scope>NUCLEOTIDE SEQUENCE [LARGE SCALE GENOMIC DNA]</scope>
    <source>
        <strain evidence="4 6">INIA P508</strain>
    </source>
</reference>
<dbReference type="Gene3D" id="3.40.50.10440">
    <property type="entry name" value="Dihydroxyacetone kinase, domain 1"/>
    <property type="match status" value="1"/>
</dbReference>
<dbReference type="NCBIfam" id="TIGR00762">
    <property type="entry name" value="DegV"/>
    <property type="match status" value="1"/>
</dbReference>
<dbReference type="PANTHER" id="PTHR33434:SF2">
    <property type="entry name" value="FATTY ACID-BINDING PROTEIN TM_1468"/>
    <property type="match status" value="1"/>
</dbReference>
<sequence>MKKIVVDSGANLLEKSIKNVECVNVPLTLTIEDQVWSDDEALNLPAFTAALQQTSQPAASSCPNLAQWLAAYGDADEIYVLTITGKMSGSYNTAQQAAAIYLESHPAAKIQVFDSLSAGPAMHLMAEKLAELINSGLSFDRVVMALNEFMSQVELIFALGSLDNLAANGRISPVLAKVAHLMNLRVIGTADQGSFKMLTKARGPKKCCQAMISQMEQKGYQGGAVRIDHVQNRAAAEQFQQLLLAEYPHANVVIGECRGLCSFYAEQGGLMIGFVKGNEQQ</sequence>
<evidence type="ECO:0000256" key="1">
    <source>
        <dbReference type="ARBA" id="ARBA00003238"/>
    </source>
</evidence>
<dbReference type="SUPFAM" id="SSF82549">
    <property type="entry name" value="DAK1/DegV-like"/>
    <property type="match status" value="1"/>
</dbReference>
<evidence type="ECO:0000313" key="3">
    <source>
        <dbReference type="EMBL" id="KGL66972.1"/>
    </source>
</evidence>
<proteinExistence type="predicted"/>
<organism evidence="3 5">
    <name type="scientific">Limosilactobacillus mucosae</name>
    <name type="common">Lactobacillus mucosae</name>
    <dbReference type="NCBI Taxonomy" id="97478"/>
    <lineage>
        <taxon>Bacteria</taxon>
        <taxon>Bacillati</taxon>
        <taxon>Bacillota</taxon>
        <taxon>Bacilli</taxon>
        <taxon>Lactobacillales</taxon>
        <taxon>Lactobacillaceae</taxon>
        <taxon>Limosilactobacillus</taxon>
    </lineage>
</organism>
<dbReference type="GO" id="GO:0008289">
    <property type="term" value="F:lipid binding"/>
    <property type="evidence" value="ECO:0007669"/>
    <property type="project" value="UniProtKB-KW"/>
</dbReference>
<evidence type="ECO:0000256" key="2">
    <source>
        <dbReference type="ARBA" id="ARBA00023121"/>
    </source>
</evidence>
<dbReference type="Gene3D" id="3.30.1180.10">
    <property type="match status" value="1"/>
</dbReference>
<reference evidence="3 5" key="1">
    <citation type="submission" date="2014-09" db="EMBL/GenBank/DDBJ databases">
        <title>Lactobacillus mucosae CRL573 Genome Sequencing.</title>
        <authorList>
            <person name="Bleckwedel J."/>
            <person name="Teran L.C."/>
            <person name="Bonacina J."/>
            <person name="Saavedra L."/>
            <person name="Mozzi F.B."/>
            <person name="Raya R.R."/>
        </authorList>
    </citation>
    <scope>NUCLEOTIDE SEQUENCE [LARGE SCALE GENOMIC DNA]</scope>
    <source>
        <strain evidence="3 5">CRL573</strain>
    </source>
</reference>
<dbReference type="AlphaFoldDB" id="A0A099YC70"/>
<dbReference type="EMBL" id="JROC01000030">
    <property type="protein sequence ID" value="KGL66972.1"/>
    <property type="molecule type" value="Genomic_DNA"/>
</dbReference>
<dbReference type="EMBL" id="CABFNH010000026">
    <property type="protein sequence ID" value="VTZ91932.1"/>
    <property type="molecule type" value="Genomic_DNA"/>
</dbReference>
<dbReference type="Proteomes" id="UP000030001">
    <property type="component" value="Unassembled WGS sequence"/>
</dbReference>
<dbReference type="Proteomes" id="UP000365705">
    <property type="component" value="Unassembled WGS sequence"/>
</dbReference>
<evidence type="ECO:0000313" key="6">
    <source>
        <dbReference type="Proteomes" id="UP000365705"/>
    </source>
</evidence>
<evidence type="ECO:0000313" key="5">
    <source>
        <dbReference type="Proteomes" id="UP000030001"/>
    </source>
</evidence>
<dbReference type="Gene3D" id="2.20.28.50">
    <property type="entry name" value="degv family protein"/>
    <property type="match status" value="1"/>
</dbReference>
<dbReference type="InterPro" id="IPR050270">
    <property type="entry name" value="DegV_domain_contain"/>
</dbReference>
<name>A0A099YC70_LIMMU</name>